<feature type="compositionally biased region" description="Basic and acidic residues" evidence="1">
    <location>
        <begin position="128"/>
        <end position="144"/>
    </location>
</feature>
<evidence type="ECO:0000313" key="2">
    <source>
        <dbReference type="EMBL" id="VVC28853.1"/>
    </source>
</evidence>
<feature type="region of interest" description="Disordered" evidence="1">
    <location>
        <begin position="1"/>
        <end position="31"/>
    </location>
</feature>
<dbReference type="Proteomes" id="UP000325440">
    <property type="component" value="Unassembled WGS sequence"/>
</dbReference>
<accession>A0A5E4MDE1</accession>
<protein>
    <submittedName>
        <fullName evidence="2">Uncharacterized protein</fullName>
    </submittedName>
</protein>
<evidence type="ECO:0000256" key="1">
    <source>
        <dbReference type="SAM" id="MobiDB-lite"/>
    </source>
</evidence>
<feature type="compositionally biased region" description="Basic and acidic residues" evidence="1">
    <location>
        <begin position="60"/>
        <end position="71"/>
    </location>
</feature>
<sequence>MEPSNIFNGPEANVEKNRGLSESTQQGKATFGRHVAHKHHDTMGDILRSHSGFGSSKFKHQSDFNRSKEVINSDNGDEIQDITSIRHRAHKPHDTMREIIHNNGDAVFGKFKYNHDSDLTDKQVNKINSEHVDEYQADAKDQKDAHKHHDTIGDTIPDLN</sequence>
<organism evidence="2 3">
    <name type="scientific">Cinara cedri</name>
    <dbReference type="NCBI Taxonomy" id="506608"/>
    <lineage>
        <taxon>Eukaryota</taxon>
        <taxon>Metazoa</taxon>
        <taxon>Ecdysozoa</taxon>
        <taxon>Arthropoda</taxon>
        <taxon>Hexapoda</taxon>
        <taxon>Insecta</taxon>
        <taxon>Pterygota</taxon>
        <taxon>Neoptera</taxon>
        <taxon>Paraneoptera</taxon>
        <taxon>Hemiptera</taxon>
        <taxon>Sternorrhyncha</taxon>
        <taxon>Aphidomorpha</taxon>
        <taxon>Aphidoidea</taxon>
        <taxon>Aphididae</taxon>
        <taxon>Lachninae</taxon>
        <taxon>Cinara</taxon>
    </lineage>
</organism>
<dbReference type="AlphaFoldDB" id="A0A5E4MDE1"/>
<name>A0A5E4MDE1_9HEMI</name>
<proteinExistence type="predicted"/>
<reference evidence="2 3" key="1">
    <citation type="submission" date="2019-08" db="EMBL/GenBank/DDBJ databases">
        <authorList>
            <person name="Alioto T."/>
            <person name="Alioto T."/>
            <person name="Gomez Garrido J."/>
        </authorList>
    </citation>
    <scope>NUCLEOTIDE SEQUENCE [LARGE SCALE GENOMIC DNA]</scope>
</reference>
<feature type="region of interest" description="Disordered" evidence="1">
    <location>
        <begin position="53"/>
        <end position="78"/>
    </location>
</feature>
<dbReference type="EMBL" id="CABPRJ010000484">
    <property type="protein sequence ID" value="VVC28853.1"/>
    <property type="molecule type" value="Genomic_DNA"/>
</dbReference>
<evidence type="ECO:0000313" key="3">
    <source>
        <dbReference type="Proteomes" id="UP000325440"/>
    </source>
</evidence>
<keyword evidence="3" id="KW-1185">Reference proteome</keyword>
<feature type="region of interest" description="Disordered" evidence="1">
    <location>
        <begin position="128"/>
        <end position="160"/>
    </location>
</feature>
<gene>
    <name evidence="2" type="ORF">CINCED_3A007261</name>
</gene>
<dbReference type="OrthoDB" id="6574306at2759"/>